<gene>
    <name evidence="2" type="ORF">ABS772_23705</name>
</gene>
<feature type="region of interest" description="Disordered" evidence="1">
    <location>
        <begin position="161"/>
        <end position="182"/>
    </location>
</feature>
<dbReference type="RefSeq" id="WP_350397143.1">
    <property type="nucleotide sequence ID" value="NZ_JBELQE010000124.1"/>
</dbReference>
<proteinExistence type="predicted"/>
<dbReference type="Proteomes" id="UP001480955">
    <property type="component" value="Unassembled WGS sequence"/>
</dbReference>
<feature type="compositionally biased region" description="Polar residues" evidence="1">
    <location>
        <begin position="161"/>
        <end position="175"/>
    </location>
</feature>
<organism evidence="2 3">
    <name type="scientific">Methylorubrum podarium</name>
    <dbReference type="NCBI Taxonomy" id="200476"/>
    <lineage>
        <taxon>Bacteria</taxon>
        <taxon>Pseudomonadati</taxon>
        <taxon>Pseudomonadota</taxon>
        <taxon>Alphaproteobacteria</taxon>
        <taxon>Hyphomicrobiales</taxon>
        <taxon>Methylobacteriaceae</taxon>
        <taxon>Methylorubrum</taxon>
    </lineage>
</organism>
<keyword evidence="3" id="KW-1185">Reference proteome</keyword>
<comment type="caution">
    <text evidence="2">The sequence shown here is derived from an EMBL/GenBank/DDBJ whole genome shotgun (WGS) entry which is preliminary data.</text>
</comment>
<accession>A0ABV1QU25</accession>
<name>A0ABV1QU25_9HYPH</name>
<reference evidence="2 3" key="1">
    <citation type="submission" date="2024-06" db="EMBL/GenBank/DDBJ databases">
        <authorList>
            <person name="Campbell A.G."/>
        </authorList>
    </citation>
    <scope>NUCLEOTIDE SEQUENCE [LARGE SCALE GENOMIC DNA]</scope>
    <source>
        <strain evidence="2 3">EM12</strain>
    </source>
</reference>
<evidence type="ECO:0000313" key="3">
    <source>
        <dbReference type="Proteomes" id="UP001480955"/>
    </source>
</evidence>
<evidence type="ECO:0000313" key="2">
    <source>
        <dbReference type="EMBL" id="MER2252927.1"/>
    </source>
</evidence>
<evidence type="ECO:0000256" key="1">
    <source>
        <dbReference type="SAM" id="MobiDB-lite"/>
    </source>
</evidence>
<dbReference type="EMBL" id="JBELQE010000124">
    <property type="protein sequence ID" value="MER2252927.1"/>
    <property type="molecule type" value="Genomic_DNA"/>
</dbReference>
<sequence length="182" mass="20250">MQEAEGEPRILDTDLARALGMSQERDIRSNSIKPNLEELQRLGPLRTTNAMVNAGSGAQRSVETYYLNENQAAYVAILSRTRAAAEIRISIIMVVKGEPRILDTDLARALGMSQERDIRSDLIKPNLEELQRLGILRETPANSGQRGRSTFAYFPNEEQATATPAPFSQAQNPHSFAQRARL</sequence>
<protein>
    <submittedName>
        <fullName evidence="2">Uncharacterized protein</fullName>
    </submittedName>
</protein>